<dbReference type="SUPFAM" id="SSF51905">
    <property type="entry name" value="FAD/NAD(P)-binding domain"/>
    <property type="match status" value="1"/>
</dbReference>
<dbReference type="EMBL" id="UINC01215289">
    <property type="protein sequence ID" value="SVE40911.1"/>
    <property type="molecule type" value="Genomic_DNA"/>
</dbReference>
<dbReference type="GO" id="GO:0005829">
    <property type="term" value="C:cytosol"/>
    <property type="evidence" value="ECO:0007669"/>
    <property type="project" value="TreeGrafter"/>
</dbReference>
<accession>A0A383D970</accession>
<dbReference type="AlphaFoldDB" id="A0A383D970"/>
<proteinExistence type="predicted"/>
<evidence type="ECO:0000313" key="1">
    <source>
        <dbReference type="EMBL" id="SVE40911.1"/>
    </source>
</evidence>
<name>A0A383D970_9ZZZZ</name>
<gene>
    <name evidence="1" type="ORF">METZ01_LOCUS493765</name>
</gene>
<sequence length="130" mass="14283">MTNKKRIIVLGAGISGLTVAWRLHELGFQTEICEAQNHCGGLAGTIRPGDGKYCLDFGPHFFITQKQEIVERITDLVADEVVSFERSAQLHVQGRFLDYPLSAKNVLLNFPPGDAIASVATFLWAQLVQG</sequence>
<reference evidence="1" key="1">
    <citation type="submission" date="2018-05" db="EMBL/GenBank/DDBJ databases">
        <authorList>
            <person name="Lanie J.A."/>
            <person name="Ng W.-L."/>
            <person name="Kazmierczak K.M."/>
            <person name="Andrzejewski T.M."/>
            <person name="Davidsen T.M."/>
            <person name="Wayne K.J."/>
            <person name="Tettelin H."/>
            <person name="Glass J.I."/>
            <person name="Rusch D."/>
            <person name="Podicherti R."/>
            <person name="Tsui H.-C.T."/>
            <person name="Winkler M.E."/>
        </authorList>
    </citation>
    <scope>NUCLEOTIDE SEQUENCE</scope>
</reference>
<protein>
    <recommendedName>
        <fullName evidence="2">Amine oxidase domain-containing protein</fullName>
    </recommendedName>
</protein>
<evidence type="ECO:0008006" key="2">
    <source>
        <dbReference type="Google" id="ProtNLM"/>
    </source>
</evidence>
<dbReference type="GO" id="GO:0008767">
    <property type="term" value="F:UDP-galactopyranose mutase activity"/>
    <property type="evidence" value="ECO:0007669"/>
    <property type="project" value="TreeGrafter"/>
</dbReference>
<dbReference type="PANTHER" id="PTHR21197:SF0">
    <property type="entry name" value="UDP-GALACTOPYRANOSE MUTASE"/>
    <property type="match status" value="1"/>
</dbReference>
<feature type="non-terminal residue" evidence="1">
    <location>
        <position position="130"/>
    </location>
</feature>
<dbReference type="Pfam" id="PF13450">
    <property type="entry name" value="NAD_binding_8"/>
    <property type="match status" value="1"/>
</dbReference>
<dbReference type="PANTHER" id="PTHR21197">
    <property type="entry name" value="UDP-GALACTOPYRANOSE MUTASE"/>
    <property type="match status" value="1"/>
</dbReference>
<organism evidence="1">
    <name type="scientific">marine metagenome</name>
    <dbReference type="NCBI Taxonomy" id="408172"/>
    <lineage>
        <taxon>unclassified sequences</taxon>
        <taxon>metagenomes</taxon>
        <taxon>ecological metagenomes</taxon>
    </lineage>
</organism>
<dbReference type="InterPro" id="IPR036188">
    <property type="entry name" value="FAD/NAD-bd_sf"/>
</dbReference>
<dbReference type="GO" id="GO:0050660">
    <property type="term" value="F:flavin adenine dinucleotide binding"/>
    <property type="evidence" value="ECO:0007669"/>
    <property type="project" value="TreeGrafter"/>
</dbReference>
<dbReference type="Gene3D" id="3.50.50.60">
    <property type="entry name" value="FAD/NAD(P)-binding domain"/>
    <property type="match status" value="1"/>
</dbReference>